<sequence length="246" mass="28827">MYCCVPLCDTSSRFNSVVSFHTFPLDKETSKKWIHYIRREDFNITPNTRVCSRHFKSDDLIEPSTPTGRRLLKKDQTEDLRKEVEQLRKQVEELSVRHRFCLGRFAASDDDIRFYTRFVTYNHLMAFWRLIEPASHNMVRVTRARAATTRSEGGASGNASLNPPYHLALLVDNLKHLRKLAEDVRELQHQTTVTQNLLMQLTKAYHEDIALPLKNRLMLEELERRLSDDVELREKLAWDRRSPSGS</sequence>
<evidence type="ECO:0000259" key="7">
    <source>
        <dbReference type="PROSITE" id="PS50950"/>
    </source>
</evidence>
<accession>A0A7J6D4M2</accession>
<dbReference type="SMART" id="SM00980">
    <property type="entry name" value="THAP"/>
    <property type="match status" value="1"/>
</dbReference>
<dbReference type="Gene3D" id="6.20.210.20">
    <property type="entry name" value="THAP domain"/>
    <property type="match status" value="1"/>
</dbReference>
<dbReference type="Proteomes" id="UP000579812">
    <property type="component" value="Unassembled WGS sequence"/>
</dbReference>
<dbReference type="Pfam" id="PF05485">
    <property type="entry name" value="THAP"/>
    <property type="match status" value="1"/>
</dbReference>
<keyword evidence="1" id="KW-0479">Metal-binding</keyword>
<gene>
    <name evidence="8" type="ORF">G5714_004278</name>
</gene>
<dbReference type="SUPFAM" id="SSF57716">
    <property type="entry name" value="Glucocorticoid receptor-like (DNA-binding domain)"/>
    <property type="match status" value="1"/>
</dbReference>
<evidence type="ECO:0000256" key="1">
    <source>
        <dbReference type="ARBA" id="ARBA00022723"/>
    </source>
</evidence>
<dbReference type="GO" id="GO:0008270">
    <property type="term" value="F:zinc ion binding"/>
    <property type="evidence" value="ECO:0007669"/>
    <property type="project" value="UniProtKB-KW"/>
</dbReference>
<evidence type="ECO:0000256" key="3">
    <source>
        <dbReference type="ARBA" id="ARBA00022833"/>
    </source>
</evidence>
<evidence type="ECO:0000256" key="2">
    <source>
        <dbReference type="ARBA" id="ARBA00022771"/>
    </source>
</evidence>
<evidence type="ECO:0000256" key="6">
    <source>
        <dbReference type="SAM" id="Coils"/>
    </source>
</evidence>
<dbReference type="PANTHER" id="PTHR23080:SF133">
    <property type="entry name" value="SI:CH211-262I1.5-RELATED"/>
    <property type="match status" value="1"/>
</dbReference>
<keyword evidence="2 5" id="KW-0863">Zinc-finger</keyword>
<dbReference type="EMBL" id="JAAMOB010000004">
    <property type="protein sequence ID" value="KAF4114055.1"/>
    <property type="molecule type" value="Genomic_DNA"/>
</dbReference>
<evidence type="ECO:0000313" key="9">
    <source>
        <dbReference type="Proteomes" id="UP000579812"/>
    </source>
</evidence>
<keyword evidence="3" id="KW-0862">Zinc</keyword>
<keyword evidence="9" id="KW-1185">Reference proteome</keyword>
<evidence type="ECO:0000256" key="5">
    <source>
        <dbReference type="PROSITE-ProRule" id="PRU00309"/>
    </source>
</evidence>
<comment type="caution">
    <text evidence="8">The sequence shown here is derived from an EMBL/GenBank/DDBJ whole genome shotgun (WGS) entry which is preliminary data.</text>
</comment>
<reference evidence="8 9" key="1">
    <citation type="submission" date="2020-04" db="EMBL/GenBank/DDBJ databases">
        <title>Chromosome-level genome assembly of a cyprinid fish Onychostoma macrolepis by integration of Nanopore Sequencing, Bionano and Hi-C technology.</title>
        <authorList>
            <person name="Wang D."/>
        </authorList>
    </citation>
    <scope>NUCLEOTIDE SEQUENCE [LARGE SCALE GENOMIC DNA]</scope>
    <source>
        <strain evidence="8">SWU-2019</strain>
        <tissue evidence="8">Muscle</tissue>
    </source>
</reference>
<dbReference type="PROSITE" id="PS50950">
    <property type="entry name" value="ZF_THAP"/>
    <property type="match status" value="1"/>
</dbReference>
<dbReference type="GO" id="GO:0003677">
    <property type="term" value="F:DNA binding"/>
    <property type="evidence" value="ECO:0007669"/>
    <property type="project" value="UniProtKB-UniRule"/>
</dbReference>
<dbReference type="SMART" id="SM00692">
    <property type="entry name" value="DM3"/>
    <property type="match status" value="1"/>
</dbReference>
<protein>
    <recommendedName>
        <fullName evidence="7">THAP-type domain-containing protein</fullName>
    </recommendedName>
</protein>
<dbReference type="AlphaFoldDB" id="A0A7J6D4M2"/>
<dbReference type="InterPro" id="IPR038441">
    <property type="entry name" value="THAP_Znf_sf"/>
</dbReference>
<evidence type="ECO:0000313" key="8">
    <source>
        <dbReference type="EMBL" id="KAF4114055.1"/>
    </source>
</evidence>
<proteinExistence type="predicted"/>
<dbReference type="InterPro" id="IPR006612">
    <property type="entry name" value="THAP_Znf"/>
</dbReference>
<keyword evidence="6" id="KW-0175">Coiled coil</keyword>
<name>A0A7J6D4M2_9TELE</name>
<dbReference type="PANTHER" id="PTHR23080">
    <property type="entry name" value="THAP DOMAIN PROTEIN"/>
    <property type="match status" value="1"/>
</dbReference>
<organism evidence="8 9">
    <name type="scientific">Onychostoma macrolepis</name>
    <dbReference type="NCBI Taxonomy" id="369639"/>
    <lineage>
        <taxon>Eukaryota</taxon>
        <taxon>Metazoa</taxon>
        <taxon>Chordata</taxon>
        <taxon>Craniata</taxon>
        <taxon>Vertebrata</taxon>
        <taxon>Euteleostomi</taxon>
        <taxon>Actinopterygii</taxon>
        <taxon>Neopterygii</taxon>
        <taxon>Teleostei</taxon>
        <taxon>Ostariophysi</taxon>
        <taxon>Cypriniformes</taxon>
        <taxon>Cyprinidae</taxon>
        <taxon>Acrossocheilinae</taxon>
        <taxon>Onychostoma</taxon>
    </lineage>
</organism>
<keyword evidence="4 5" id="KW-0238">DNA-binding</keyword>
<feature type="domain" description="THAP-type" evidence="7">
    <location>
        <begin position="1"/>
        <end position="81"/>
    </location>
</feature>
<feature type="coiled-coil region" evidence="6">
    <location>
        <begin position="70"/>
        <end position="97"/>
    </location>
</feature>
<evidence type="ECO:0000256" key="4">
    <source>
        <dbReference type="ARBA" id="ARBA00023125"/>
    </source>
</evidence>